<dbReference type="Pfam" id="PF18565">
    <property type="entry name" value="Glyco_hydro2_C5"/>
    <property type="match status" value="1"/>
</dbReference>
<dbReference type="Pfam" id="PF00703">
    <property type="entry name" value="Glyco_hydro_2"/>
    <property type="match status" value="1"/>
</dbReference>
<dbReference type="InterPro" id="IPR032311">
    <property type="entry name" value="DUF4982"/>
</dbReference>
<dbReference type="Pfam" id="PF02837">
    <property type="entry name" value="Glyco_hydro_2_N"/>
    <property type="match status" value="1"/>
</dbReference>
<evidence type="ECO:0000259" key="8">
    <source>
        <dbReference type="Pfam" id="PF18565"/>
    </source>
</evidence>
<evidence type="ECO:0000259" key="4">
    <source>
        <dbReference type="Pfam" id="PF00703"/>
    </source>
</evidence>
<dbReference type="RefSeq" id="WP_377021567.1">
    <property type="nucleotide sequence ID" value="NZ_JBHLTS010000017.1"/>
</dbReference>
<feature type="domain" description="Glycoside hydrolase family 2 immunoglobulin-like beta-sandwich" evidence="4">
    <location>
        <begin position="219"/>
        <end position="328"/>
    </location>
</feature>
<feature type="domain" description="Glycoside hydrolase family 2 catalytic" evidence="5">
    <location>
        <begin position="335"/>
        <end position="503"/>
    </location>
</feature>
<evidence type="ECO:0000256" key="3">
    <source>
        <dbReference type="ARBA" id="ARBA00023295"/>
    </source>
</evidence>
<dbReference type="Pfam" id="PF16355">
    <property type="entry name" value="DUF4982"/>
    <property type="match status" value="1"/>
</dbReference>
<dbReference type="InterPro" id="IPR040605">
    <property type="entry name" value="Glyco_hydro2_dom5"/>
</dbReference>
<dbReference type="InterPro" id="IPR048229">
    <property type="entry name" value="GalB-like"/>
</dbReference>
<evidence type="ECO:0000313" key="9">
    <source>
        <dbReference type="EMBL" id="MFC0513709.1"/>
    </source>
</evidence>
<sequence>MKNFLLTGMLALLVCIGQPEIGFAQIKTAKPRAGINTKAIVTMGASDRRSFDNDWLFSRFGLQPQGTTIPEPQGLEQVAVNDASWQKLDLPHDWAIQGPFRMDLAGETGKLPWKGIGWYRKHFNIPEADRGKRIFVDFDGAMAYARVWLNGHYLGTWPYGYSSFRMDLTPYLKFGGENVLAVNLNTEKWDSRWYPGAGIYRHVWLVKTNQVHIGHWGTYITTPEISKNAAKVKLAISVDNQGLIPVNALVSTDVYELNASNQRGAKVISAKRSVIRIGAGDSVTTNLQAFIFHPKLWDIVSPNRYVAETSVIVNGKVVDIYNTPFGVRTLQFTADKGFLLNGKRVAVQGTCNHHDLGALGAAFNISGLRRQLKILKEMGCNALRTSHNPPAPELLELADQMGFLVWDEAFDCWKHGKKKLDYNQLYDEWNEKDLKAMVHRDRNHPSVFIWSIGNEVMDQRDVEMTKYLAGVVHEEDPTRPISNGYNDPDGGRESGAVVALDVMGVNYFFSQQPKWDADPRYKNKPTIGSETASCVSSRGEYFGEKEYQNWQISSYDTAKPGWGCSPDEQFRTNAKFPNLLGEFVWTGFDYLGEPTPYGSDETNLLNFRNDPSKKAELEQKLEEMRIHNPPSRSSYFGIVDLAGFSKDRFYLYQSHWRPELPMVHILPHWNWAEKIGENIPVHVYTSGDEAELFVNDKSMGRKKKKPDVDYRLIWDSIKYEPGTVKVVAYKNGKEWATDIIKTTGQAAKLSLSVDRTVIGPDDYDLAFITVKVEDKEGLIVPRSHPLVKFIVEGPGEIVATDNGDATSLISFKSHERPAFNGLALVIVRTKKGMKGKFRVKVNSDGLEAAAVTIVAK</sequence>
<feature type="domain" description="Glycoside hydrolase family 2" evidence="8">
    <location>
        <begin position="749"/>
        <end position="852"/>
    </location>
</feature>
<dbReference type="SUPFAM" id="SSF49785">
    <property type="entry name" value="Galactose-binding domain-like"/>
    <property type="match status" value="1"/>
</dbReference>
<dbReference type="InterPro" id="IPR051913">
    <property type="entry name" value="GH2_Domain-Containing"/>
</dbReference>
<dbReference type="Proteomes" id="UP001589828">
    <property type="component" value="Unassembled WGS sequence"/>
</dbReference>
<keyword evidence="2" id="KW-0378">Hydrolase</keyword>
<dbReference type="PRINTS" id="PR00132">
    <property type="entry name" value="GLHYDRLASE2"/>
</dbReference>
<evidence type="ECO:0000256" key="1">
    <source>
        <dbReference type="ARBA" id="ARBA00007401"/>
    </source>
</evidence>
<feature type="domain" description="Glycosyl hydrolases family 2 sugar binding" evidence="6">
    <location>
        <begin position="89"/>
        <end position="208"/>
    </location>
</feature>
<keyword evidence="3" id="KW-0326">Glycosidase</keyword>
<evidence type="ECO:0000259" key="5">
    <source>
        <dbReference type="Pfam" id="PF02836"/>
    </source>
</evidence>
<dbReference type="InterPro" id="IPR013783">
    <property type="entry name" value="Ig-like_fold"/>
</dbReference>
<dbReference type="SUPFAM" id="SSF49303">
    <property type="entry name" value="beta-Galactosidase/glucuronidase domain"/>
    <property type="match status" value="1"/>
</dbReference>
<dbReference type="InterPro" id="IPR006102">
    <property type="entry name" value="Ig-like_GH2"/>
</dbReference>
<organism evidence="9 10">
    <name type="scientific">Mucilaginibacter angelicae</name>
    <dbReference type="NCBI Taxonomy" id="869718"/>
    <lineage>
        <taxon>Bacteria</taxon>
        <taxon>Pseudomonadati</taxon>
        <taxon>Bacteroidota</taxon>
        <taxon>Sphingobacteriia</taxon>
        <taxon>Sphingobacteriales</taxon>
        <taxon>Sphingobacteriaceae</taxon>
        <taxon>Mucilaginibacter</taxon>
    </lineage>
</organism>
<evidence type="ECO:0000256" key="2">
    <source>
        <dbReference type="ARBA" id="ARBA00022801"/>
    </source>
</evidence>
<keyword evidence="10" id="KW-1185">Reference proteome</keyword>
<evidence type="ECO:0000259" key="6">
    <source>
        <dbReference type="Pfam" id="PF02837"/>
    </source>
</evidence>
<comment type="similarity">
    <text evidence="1">Belongs to the glycosyl hydrolase 2 family.</text>
</comment>
<comment type="caution">
    <text evidence="9">The sequence shown here is derived from an EMBL/GenBank/DDBJ whole genome shotgun (WGS) entry which is preliminary data.</text>
</comment>
<dbReference type="InterPro" id="IPR023232">
    <property type="entry name" value="Glyco_hydro_2_AS"/>
</dbReference>
<dbReference type="InterPro" id="IPR008979">
    <property type="entry name" value="Galactose-bd-like_sf"/>
</dbReference>
<dbReference type="Gene3D" id="2.60.40.10">
    <property type="entry name" value="Immunoglobulins"/>
    <property type="match status" value="3"/>
</dbReference>
<dbReference type="InterPro" id="IPR006104">
    <property type="entry name" value="Glyco_hydro_2_N"/>
</dbReference>
<dbReference type="PROSITE" id="PS00608">
    <property type="entry name" value="GLYCOSYL_HYDROL_F2_2"/>
    <property type="match status" value="1"/>
</dbReference>
<dbReference type="InterPro" id="IPR036156">
    <property type="entry name" value="Beta-gal/glucu_dom_sf"/>
</dbReference>
<dbReference type="Gene3D" id="3.20.20.80">
    <property type="entry name" value="Glycosidases"/>
    <property type="match status" value="1"/>
</dbReference>
<feature type="domain" description="DUF4982" evidence="7">
    <location>
        <begin position="676"/>
        <end position="736"/>
    </location>
</feature>
<dbReference type="InterPro" id="IPR006101">
    <property type="entry name" value="Glyco_hydro_2"/>
</dbReference>
<evidence type="ECO:0000313" key="10">
    <source>
        <dbReference type="Proteomes" id="UP001589828"/>
    </source>
</evidence>
<dbReference type="InterPro" id="IPR017853">
    <property type="entry name" value="GH"/>
</dbReference>
<dbReference type="NCBIfam" id="NF041463">
    <property type="entry name" value="GalB"/>
    <property type="match status" value="1"/>
</dbReference>
<reference evidence="9 10" key="1">
    <citation type="submission" date="2024-09" db="EMBL/GenBank/DDBJ databases">
        <authorList>
            <person name="Sun Q."/>
            <person name="Mori K."/>
        </authorList>
    </citation>
    <scope>NUCLEOTIDE SEQUENCE [LARGE SCALE GENOMIC DNA]</scope>
    <source>
        <strain evidence="9 10">NCAIM B.02415</strain>
    </source>
</reference>
<proteinExistence type="inferred from homology"/>
<dbReference type="Gene3D" id="2.60.120.260">
    <property type="entry name" value="Galactose-binding domain-like"/>
    <property type="match status" value="1"/>
</dbReference>
<dbReference type="InterPro" id="IPR006103">
    <property type="entry name" value="Glyco_hydro_2_cat"/>
</dbReference>
<protein>
    <submittedName>
        <fullName evidence="9">Beta-galactosidase GalB</fullName>
    </submittedName>
</protein>
<accession>A0ABV6L1U7</accession>
<dbReference type="EMBL" id="JBHLTS010000017">
    <property type="protein sequence ID" value="MFC0513709.1"/>
    <property type="molecule type" value="Genomic_DNA"/>
</dbReference>
<dbReference type="Pfam" id="PF02836">
    <property type="entry name" value="Glyco_hydro_2_C"/>
    <property type="match status" value="1"/>
</dbReference>
<name>A0ABV6L1U7_9SPHI</name>
<gene>
    <name evidence="9" type="primary">galB</name>
    <name evidence="9" type="ORF">ACFFGT_05845</name>
</gene>
<dbReference type="SUPFAM" id="SSF51445">
    <property type="entry name" value="(Trans)glycosidases"/>
    <property type="match status" value="1"/>
</dbReference>
<evidence type="ECO:0000259" key="7">
    <source>
        <dbReference type="Pfam" id="PF16355"/>
    </source>
</evidence>
<dbReference type="PANTHER" id="PTHR42732">
    <property type="entry name" value="BETA-GALACTOSIDASE"/>
    <property type="match status" value="1"/>
</dbReference>
<dbReference type="PANTHER" id="PTHR42732:SF1">
    <property type="entry name" value="BETA-MANNOSIDASE"/>
    <property type="match status" value="1"/>
</dbReference>